<dbReference type="STRING" id="686832.A0A0C3BUJ7"/>
<dbReference type="HOGENOM" id="CLU_1310277_0_0_1"/>
<protein>
    <submittedName>
        <fullName evidence="1">Uncharacterized protein</fullName>
    </submittedName>
</protein>
<proteinExistence type="predicted"/>
<dbReference type="Proteomes" id="UP000053424">
    <property type="component" value="Unassembled WGS sequence"/>
</dbReference>
<name>A0A0C3BUJ7_HEBCY</name>
<dbReference type="AlphaFoldDB" id="A0A0C3BUJ7"/>
<organism evidence="1 2">
    <name type="scientific">Hebeloma cylindrosporum</name>
    <dbReference type="NCBI Taxonomy" id="76867"/>
    <lineage>
        <taxon>Eukaryota</taxon>
        <taxon>Fungi</taxon>
        <taxon>Dikarya</taxon>
        <taxon>Basidiomycota</taxon>
        <taxon>Agaricomycotina</taxon>
        <taxon>Agaricomycetes</taxon>
        <taxon>Agaricomycetidae</taxon>
        <taxon>Agaricales</taxon>
        <taxon>Agaricineae</taxon>
        <taxon>Hymenogastraceae</taxon>
        <taxon>Hebeloma</taxon>
    </lineage>
</organism>
<evidence type="ECO:0000313" key="1">
    <source>
        <dbReference type="EMBL" id="KIM35734.1"/>
    </source>
</evidence>
<accession>A0A0C3BUJ7</accession>
<reference evidence="2" key="2">
    <citation type="submission" date="2015-01" db="EMBL/GenBank/DDBJ databases">
        <title>Evolutionary Origins and Diversification of the Mycorrhizal Mutualists.</title>
        <authorList>
            <consortium name="DOE Joint Genome Institute"/>
            <consortium name="Mycorrhizal Genomics Consortium"/>
            <person name="Kohler A."/>
            <person name="Kuo A."/>
            <person name="Nagy L.G."/>
            <person name="Floudas D."/>
            <person name="Copeland A."/>
            <person name="Barry K.W."/>
            <person name="Cichocki N."/>
            <person name="Veneault-Fourrey C."/>
            <person name="LaButti K."/>
            <person name="Lindquist E.A."/>
            <person name="Lipzen A."/>
            <person name="Lundell T."/>
            <person name="Morin E."/>
            <person name="Murat C."/>
            <person name="Riley R."/>
            <person name="Ohm R."/>
            <person name="Sun H."/>
            <person name="Tunlid A."/>
            <person name="Henrissat B."/>
            <person name="Grigoriev I.V."/>
            <person name="Hibbett D.S."/>
            <person name="Martin F."/>
        </authorList>
    </citation>
    <scope>NUCLEOTIDE SEQUENCE [LARGE SCALE GENOMIC DNA]</scope>
    <source>
        <strain evidence="2">h7</strain>
    </source>
</reference>
<dbReference type="OrthoDB" id="102511at2759"/>
<dbReference type="EMBL" id="KN831815">
    <property type="protein sequence ID" value="KIM35734.1"/>
    <property type="molecule type" value="Genomic_DNA"/>
</dbReference>
<evidence type="ECO:0000313" key="2">
    <source>
        <dbReference type="Proteomes" id="UP000053424"/>
    </source>
</evidence>
<reference evidence="1 2" key="1">
    <citation type="submission" date="2014-04" db="EMBL/GenBank/DDBJ databases">
        <authorList>
            <consortium name="DOE Joint Genome Institute"/>
            <person name="Kuo A."/>
            <person name="Gay G."/>
            <person name="Dore J."/>
            <person name="Kohler A."/>
            <person name="Nagy L.G."/>
            <person name="Floudas D."/>
            <person name="Copeland A."/>
            <person name="Barry K.W."/>
            <person name="Cichocki N."/>
            <person name="Veneault-Fourrey C."/>
            <person name="LaButti K."/>
            <person name="Lindquist E.A."/>
            <person name="Lipzen A."/>
            <person name="Lundell T."/>
            <person name="Morin E."/>
            <person name="Murat C."/>
            <person name="Sun H."/>
            <person name="Tunlid A."/>
            <person name="Henrissat B."/>
            <person name="Grigoriev I.V."/>
            <person name="Hibbett D.S."/>
            <person name="Martin F."/>
            <person name="Nordberg H.P."/>
            <person name="Cantor M.N."/>
            <person name="Hua S.X."/>
        </authorList>
    </citation>
    <scope>NUCLEOTIDE SEQUENCE [LARGE SCALE GENOMIC DNA]</scope>
    <source>
        <strain evidence="2">h7</strain>
    </source>
</reference>
<keyword evidence="2" id="KW-1185">Reference proteome</keyword>
<gene>
    <name evidence="1" type="ORF">M413DRAFT_32291</name>
</gene>
<sequence>MELVRNLRNVVLNKAQSPARSLLSIVPVPFHRTLLQIIFFCTKQTRYFADDWRCYRAPSSRSNPSAPNLFFAIAISVPVSGQANPATAKALRGFTIHSLDVVRTGNSDERIASRSRRLRRSRALERAFRDTLDPSSVPDLQPRWNSSRADSALSCGVVVLRIGRLERPSSDVGRPLISQKRDMLAAYYLHLPPYASHPQSHLYRIRNLCP</sequence>